<reference evidence="1 2" key="1">
    <citation type="journal article" date="2022" name="Hortic Res">
        <title>A haplotype resolved chromosomal level avocado genome allows analysis of novel avocado genes.</title>
        <authorList>
            <person name="Nath O."/>
            <person name="Fletcher S.J."/>
            <person name="Hayward A."/>
            <person name="Shaw L.M."/>
            <person name="Masouleh A.K."/>
            <person name="Furtado A."/>
            <person name="Henry R.J."/>
            <person name="Mitter N."/>
        </authorList>
    </citation>
    <scope>NUCLEOTIDE SEQUENCE [LARGE SCALE GENOMIC DNA]</scope>
    <source>
        <strain evidence="2">cv. Hass</strain>
    </source>
</reference>
<name>A0ACC2KEC2_PERAE</name>
<keyword evidence="2" id="KW-1185">Reference proteome</keyword>
<comment type="caution">
    <text evidence="1">The sequence shown here is derived from an EMBL/GenBank/DDBJ whole genome shotgun (WGS) entry which is preliminary data.</text>
</comment>
<gene>
    <name evidence="1" type="ORF">MRB53_027844</name>
</gene>
<evidence type="ECO:0000313" key="2">
    <source>
        <dbReference type="Proteomes" id="UP001234297"/>
    </source>
</evidence>
<accession>A0ACC2KEC2</accession>
<sequence length="120" mass="14011">MSLANPMLFKFWRVDITPLGLMQSIKRWSFTLETRKHQLSMRLKELLGYKNFLGIITLTRLLRPFTLKEDDQCCSKDYWHQVGLRTLPPSSCNWILHFLGSVSGLRLKVCWICIAHGSDL</sequence>
<proteinExistence type="predicted"/>
<dbReference type="Proteomes" id="UP001234297">
    <property type="component" value="Chromosome 9"/>
</dbReference>
<organism evidence="1 2">
    <name type="scientific">Persea americana</name>
    <name type="common">Avocado</name>
    <dbReference type="NCBI Taxonomy" id="3435"/>
    <lineage>
        <taxon>Eukaryota</taxon>
        <taxon>Viridiplantae</taxon>
        <taxon>Streptophyta</taxon>
        <taxon>Embryophyta</taxon>
        <taxon>Tracheophyta</taxon>
        <taxon>Spermatophyta</taxon>
        <taxon>Magnoliopsida</taxon>
        <taxon>Magnoliidae</taxon>
        <taxon>Laurales</taxon>
        <taxon>Lauraceae</taxon>
        <taxon>Persea</taxon>
    </lineage>
</organism>
<evidence type="ECO:0000313" key="1">
    <source>
        <dbReference type="EMBL" id="KAJ8619315.1"/>
    </source>
</evidence>
<protein>
    <submittedName>
        <fullName evidence="1">Uncharacterized protein</fullName>
    </submittedName>
</protein>
<dbReference type="EMBL" id="CM056817">
    <property type="protein sequence ID" value="KAJ8619315.1"/>
    <property type="molecule type" value="Genomic_DNA"/>
</dbReference>